<protein>
    <recommendedName>
        <fullName evidence="9">RhoGAP-domain-containing protein</fullName>
    </recommendedName>
</protein>
<feature type="compositionally biased region" description="Low complexity" evidence="3">
    <location>
        <begin position="572"/>
        <end position="583"/>
    </location>
</feature>
<dbReference type="InterPro" id="IPR001849">
    <property type="entry name" value="PH_domain"/>
</dbReference>
<evidence type="ECO:0000256" key="3">
    <source>
        <dbReference type="SAM" id="MobiDB-lite"/>
    </source>
</evidence>
<dbReference type="Pfam" id="PF00787">
    <property type="entry name" value="PX"/>
    <property type="match status" value="1"/>
</dbReference>
<comment type="caution">
    <text evidence="7">The sequence shown here is derived from an EMBL/GenBank/DDBJ whole genome shotgun (WGS) entry which is preliminary data.</text>
</comment>
<dbReference type="InterPro" id="IPR036871">
    <property type="entry name" value="PX_dom_sf"/>
</dbReference>
<evidence type="ECO:0000259" key="4">
    <source>
        <dbReference type="PROSITE" id="PS50003"/>
    </source>
</evidence>
<reference evidence="7" key="1">
    <citation type="submission" date="2020-01" db="EMBL/GenBank/DDBJ databases">
        <title>Genome Sequencing of Three Apophysomyces-Like Fungal Strains Confirms a Novel Fungal Genus in the Mucoromycota with divergent Burkholderia-like Endosymbiotic Bacteria.</title>
        <authorList>
            <person name="Stajich J.E."/>
            <person name="Macias A.M."/>
            <person name="Carter-House D."/>
            <person name="Lovett B."/>
            <person name="Kasson L.R."/>
            <person name="Berry K."/>
            <person name="Grigoriev I."/>
            <person name="Chang Y."/>
            <person name="Spatafora J."/>
            <person name="Kasson M.T."/>
        </authorList>
    </citation>
    <scope>NUCLEOTIDE SEQUENCE</scope>
    <source>
        <strain evidence="7">NRRL A-21654</strain>
    </source>
</reference>
<dbReference type="SUPFAM" id="SSF64268">
    <property type="entry name" value="PX domain"/>
    <property type="match status" value="1"/>
</dbReference>
<feature type="region of interest" description="Disordered" evidence="3">
    <location>
        <begin position="874"/>
        <end position="901"/>
    </location>
</feature>
<sequence length="998" mass="112059">MTTEVALVGCDLTVENDRLKRTIEDQKVTIQSQKIKIQDLQTKLEKITADRDSLLAKTREDLEKASLAPGHPTQCSLDCPSPPTLRSPHPDSETVMLCPVPPPRSPFRQQRENSIAVEPSHIPSAESPTINTEASSSLPNQNASLSKDLEEDEASSLKRPLRSTRSRNSISGPTRRKETSEKRRPIYHLEVAARSNSQELENDEANRRQRTKHLLRRVSSQPQLLFTAPGPPPQEPPLTSGLSVKVVGSYNATNQKGKAVAAFIISVRRNDQERWRIEKMYSDFWNLDNKLKAQPRSVGGKIGKLPNKALFTTNAPSKVDQRKMAIEKYLQHVIQLPGADNNTLLRDFLNSDRVDLEARRARLPGHKDGYLTKRGKNFGGWKSRYFVLDGPVLKYYESRDGPFLGSIYIPDTQIGPQHPGSPAQDGTNSDGNHYRHAFMILEPKKSAPNMVHRHVLCADSDGERDEWLEALSQYVCDTVFRKDCRFKPRKVSKDDIKPIAAMPMAQLDTKLAHISNMTYYPQRSNSDTSLQPFDYPFFDSIHHEERFLRQRSSMDQSYLRHNHHHSGPPGRASLSHASSDSLSYPTSPLLKDNDDEMEDPKKTKKVNRRTFWAKKIFTSSTTTDPTSTYATHSFRNFLSRSSSDVSDPARAKQAAATSSSPTAQESSAQSQKQVFGVPLEKAIQVSKISDKHELPSIVWRCIEYLEAKNATQEEGIYRLSGSAVKIRALKQEFNEKGDVDLLGSGEYYDVHAIAGLLKMWLRELPSNVLTSDLLKEFLPVIDLIDRQERVNELGRLVSMLPFANYTLLRTLTAHLIRVVQNSETNKMTVRNMGIVFSPTLGIPAGIFSLFLSEFDYIFWTNDQAVTNTAEEPVYQGLEPSSGGLSPPPEDMESLHPTQPAPLVGRRRVHHIISDGRSNRNSVHYMDGAPPSIVNLEKGLEVSNVVMDDEDEVNDLELSDGEEEEEEEEEEPGSDEGTVYSEPTTMSPLTPPLPTIRIS</sequence>
<evidence type="ECO:0008006" key="9">
    <source>
        <dbReference type="Google" id="ProtNLM"/>
    </source>
</evidence>
<dbReference type="CDD" id="cd06093">
    <property type="entry name" value="PX_domain"/>
    <property type="match status" value="1"/>
</dbReference>
<dbReference type="Pfam" id="PF00169">
    <property type="entry name" value="PH"/>
    <property type="match status" value="1"/>
</dbReference>
<evidence type="ECO:0000256" key="1">
    <source>
        <dbReference type="ARBA" id="ARBA00022468"/>
    </source>
</evidence>
<dbReference type="PANTHER" id="PTHR23176:SF129">
    <property type="entry name" value="RHO GTPASE ACTIVATING PROTEIN AT 16F, ISOFORM E-RELATED"/>
    <property type="match status" value="1"/>
</dbReference>
<evidence type="ECO:0000256" key="2">
    <source>
        <dbReference type="SAM" id="Coils"/>
    </source>
</evidence>
<dbReference type="Pfam" id="PF00620">
    <property type="entry name" value="RhoGAP"/>
    <property type="match status" value="1"/>
</dbReference>
<accession>A0A8H7BWV5</accession>
<feature type="compositionally biased region" description="Basic and acidic residues" evidence="3">
    <location>
        <begin position="175"/>
        <end position="184"/>
    </location>
</feature>
<dbReference type="Gene3D" id="2.30.29.30">
    <property type="entry name" value="Pleckstrin-homology domain (PH domain)/Phosphotyrosine-binding domain (PTB)"/>
    <property type="match status" value="1"/>
</dbReference>
<proteinExistence type="predicted"/>
<keyword evidence="1" id="KW-0343">GTPase activation</keyword>
<feature type="region of interest" description="Disordered" evidence="3">
    <location>
        <begin position="944"/>
        <end position="998"/>
    </location>
</feature>
<dbReference type="AlphaFoldDB" id="A0A8H7BWV5"/>
<feature type="coiled-coil region" evidence="2">
    <location>
        <begin position="16"/>
        <end position="57"/>
    </location>
</feature>
<dbReference type="PROSITE" id="PS50195">
    <property type="entry name" value="PX"/>
    <property type="match status" value="1"/>
</dbReference>
<dbReference type="GO" id="GO:0005737">
    <property type="term" value="C:cytoplasm"/>
    <property type="evidence" value="ECO:0007669"/>
    <property type="project" value="TreeGrafter"/>
</dbReference>
<feature type="domain" description="PH" evidence="4">
    <location>
        <begin position="364"/>
        <end position="476"/>
    </location>
</feature>
<keyword evidence="2" id="KW-0175">Coiled coil</keyword>
<feature type="compositionally biased region" description="Acidic residues" evidence="3">
    <location>
        <begin position="946"/>
        <end position="973"/>
    </location>
</feature>
<keyword evidence="8" id="KW-1185">Reference proteome</keyword>
<dbReference type="OrthoDB" id="185175at2759"/>
<dbReference type="Gene3D" id="3.30.1520.10">
    <property type="entry name" value="Phox-like domain"/>
    <property type="match status" value="1"/>
</dbReference>
<feature type="compositionally biased region" description="Polar residues" evidence="3">
    <location>
        <begin position="126"/>
        <end position="145"/>
    </location>
</feature>
<dbReference type="SUPFAM" id="SSF48350">
    <property type="entry name" value="GTPase activation domain, GAP"/>
    <property type="match status" value="1"/>
</dbReference>
<dbReference type="PROSITE" id="PS50003">
    <property type="entry name" value="PH_DOMAIN"/>
    <property type="match status" value="1"/>
</dbReference>
<evidence type="ECO:0000313" key="8">
    <source>
        <dbReference type="Proteomes" id="UP000605846"/>
    </source>
</evidence>
<dbReference type="GO" id="GO:0005096">
    <property type="term" value="F:GTPase activator activity"/>
    <property type="evidence" value="ECO:0007669"/>
    <property type="project" value="UniProtKB-KW"/>
</dbReference>
<dbReference type="PROSITE" id="PS50238">
    <property type="entry name" value="RHOGAP"/>
    <property type="match status" value="1"/>
</dbReference>
<organism evidence="7 8">
    <name type="scientific">Apophysomyces ossiformis</name>
    <dbReference type="NCBI Taxonomy" id="679940"/>
    <lineage>
        <taxon>Eukaryota</taxon>
        <taxon>Fungi</taxon>
        <taxon>Fungi incertae sedis</taxon>
        <taxon>Mucoromycota</taxon>
        <taxon>Mucoromycotina</taxon>
        <taxon>Mucoromycetes</taxon>
        <taxon>Mucorales</taxon>
        <taxon>Mucorineae</taxon>
        <taxon>Mucoraceae</taxon>
        <taxon>Apophysomyces</taxon>
    </lineage>
</organism>
<dbReference type="Gene3D" id="1.10.555.10">
    <property type="entry name" value="Rho GTPase activation protein"/>
    <property type="match status" value="1"/>
</dbReference>
<dbReference type="SMART" id="SM00233">
    <property type="entry name" value="PH"/>
    <property type="match status" value="1"/>
</dbReference>
<feature type="domain" description="PX" evidence="5">
    <location>
        <begin position="241"/>
        <end position="356"/>
    </location>
</feature>
<dbReference type="InterPro" id="IPR001683">
    <property type="entry name" value="PX_dom"/>
</dbReference>
<dbReference type="InterPro" id="IPR000198">
    <property type="entry name" value="RhoGAP_dom"/>
</dbReference>
<dbReference type="GO" id="GO:0035091">
    <property type="term" value="F:phosphatidylinositol binding"/>
    <property type="evidence" value="ECO:0007669"/>
    <property type="project" value="InterPro"/>
</dbReference>
<evidence type="ECO:0000259" key="6">
    <source>
        <dbReference type="PROSITE" id="PS50238"/>
    </source>
</evidence>
<dbReference type="InterPro" id="IPR050729">
    <property type="entry name" value="Rho-GAP"/>
</dbReference>
<gene>
    <name evidence="7" type="ORF">EC973_004415</name>
</gene>
<feature type="compositionally biased region" description="Low complexity" evidence="3">
    <location>
        <begin position="651"/>
        <end position="671"/>
    </location>
</feature>
<dbReference type="InterPro" id="IPR011993">
    <property type="entry name" value="PH-like_dom_sf"/>
</dbReference>
<feature type="domain" description="Rho-GAP" evidence="6">
    <location>
        <begin position="677"/>
        <end position="866"/>
    </location>
</feature>
<feature type="region of interest" description="Disordered" evidence="3">
    <location>
        <begin position="65"/>
        <end position="237"/>
    </location>
</feature>
<feature type="region of interest" description="Disordered" evidence="3">
    <location>
        <begin position="552"/>
        <end position="603"/>
    </location>
</feature>
<evidence type="ECO:0000259" key="5">
    <source>
        <dbReference type="PROSITE" id="PS50195"/>
    </source>
</evidence>
<dbReference type="GO" id="GO:0007165">
    <property type="term" value="P:signal transduction"/>
    <property type="evidence" value="ECO:0007669"/>
    <property type="project" value="InterPro"/>
</dbReference>
<feature type="region of interest" description="Disordered" evidence="3">
    <location>
        <begin position="639"/>
        <end position="671"/>
    </location>
</feature>
<dbReference type="SUPFAM" id="SSF50729">
    <property type="entry name" value="PH domain-like"/>
    <property type="match status" value="1"/>
</dbReference>
<dbReference type="Proteomes" id="UP000605846">
    <property type="component" value="Unassembled WGS sequence"/>
</dbReference>
<dbReference type="SMART" id="SM00324">
    <property type="entry name" value="RhoGAP"/>
    <property type="match status" value="1"/>
</dbReference>
<dbReference type="InterPro" id="IPR008936">
    <property type="entry name" value="Rho_GTPase_activation_prot"/>
</dbReference>
<dbReference type="PANTHER" id="PTHR23176">
    <property type="entry name" value="RHO/RAC/CDC GTPASE-ACTIVATING PROTEIN"/>
    <property type="match status" value="1"/>
</dbReference>
<name>A0A8H7BWV5_9FUNG</name>
<feature type="compositionally biased region" description="Pro residues" evidence="3">
    <location>
        <begin position="988"/>
        <end position="998"/>
    </location>
</feature>
<dbReference type="SMART" id="SM00312">
    <property type="entry name" value="PX"/>
    <property type="match status" value="1"/>
</dbReference>
<dbReference type="EMBL" id="JABAYA010000025">
    <property type="protein sequence ID" value="KAF7729436.1"/>
    <property type="molecule type" value="Genomic_DNA"/>
</dbReference>
<evidence type="ECO:0000313" key="7">
    <source>
        <dbReference type="EMBL" id="KAF7729436.1"/>
    </source>
</evidence>